<keyword evidence="4" id="KW-1185">Reference proteome</keyword>
<proteinExistence type="predicted"/>
<evidence type="ECO:0000313" key="3">
    <source>
        <dbReference type="EMBL" id="RDX45614.1"/>
    </source>
</evidence>
<evidence type="ECO:0000256" key="2">
    <source>
        <dbReference type="SAM" id="SignalP"/>
    </source>
</evidence>
<gene>
    <name evidence="3" type="ORF">OH76DRAFT_1486108</name>
</gene>
<protein>
    <submittedName>
        <fullName evidence="3">Uncharacterized protein</fullName>
    </submittedName>
</protein>
<dbReference type="AlphaFoldDB" id="A0A371CZA0"/>
<accession>A0A371CZA0</accession>
<feature type="compositionally biased region" description="Low complexity" evidence="1">
    <location>
        <begin position="145"/>
        <end position="160"/>
    </location>
</feature>
<keyword evidence="2" id="KW-0732">Signal</keyword>
<feature type="signal peptide" evidence="2">
    <location>
        <begin position="1"/>
        <end position="20"/>
    </location>
</feature>
<sequence>MHANILLFAALSAAVPAVNAQGDGCAETCIQELVAGCDTIFASSELDHPDRVAHTPARISLVHHRPDGVAPVGVRPVSVFAVIPVAVWYIVDNDRHLRLVQHGVFDVFRAVAIEFGASGSQTSNAARAGREDVAVARAGAVGSYNTNTPPSATPTNARPTPTVPPMPTPKSILPARAAFDVCEEVALVELVPLPVTEELADVAELSTDDRLLMADDSEDSPDDSEDALLDGAEMGIVVKEVIDDSDGSDDAEGMDTDGRDAVGTVVVESDTGGRETVTEDGTLKLVPVCQGTVSPALLIRTWTGTAGLEEGRALTGAGIALRVDSRDGERCEQ</sequence>
<name>A0A371CZA0_9APHY</name>
<dbReference type="OrthoDB" id="10656277at2759"/>
<reference evidence="3 4" key="1">
    <citation type="journal article" date="2018" name="Biotechnol. Biofuels">
        <title>Integrative visual omics of the white-rot fungus Polyporus brumalis exposes the biotechnological potential of its oxidative enzymes for delignifying raw plant biomass.</title>
        <authorList>
            <person name="Miyauchi S."/>
            <person name="Rancon A."/>
            <person name="Drula E."/>
            <person name="Hage H."/>
            <person name="Chaduli D."/>
            <person name="Favel A."/>
            <person name="Grisel S."/>
            <person name="Henrissat B."/>
            <person name="Herpoel-Gimbert I."/>
            <person name="Ruiz-Duenas F.J."/>
            <person name="Chevret D."/>
            <person name="Hainaut M."/>
            <person name="Lin J."/>
            <person name="Wang M."/>
            <person name="Pangilinan J."/>
            <person name="Lipzen A."/>
            <person name="Lesage-Meessen L."/>
            <person name="Navarro D."/>
            <person name="Riley R."/>
            <person name="Grigoriev I.V."/>
            <person name="Zhou S."/>
            <person name="Raouche S."/>
            <person name="Rosso M.N."/>
        </authorList>
    </citation>
    <scope>NUCLEOTIDE SEQUENCE [LARGE SCALE GENOMIC DNA]</scope>
    <source>
        <strain evidence="3 4">BRFM 1820</strain>
    </source>
</reference>
<organism evidence="3 4">
    <name type="scientific">Lentinus brumalis</name>
    <dbReference type="NCBI Taxonomy" id="2498619"/>
    <lineage>
        <taxon>Eukaryota</taxon>
        <taxon>Fungi</taxon>
        <taxon>Dikarya</taxon>
        <taxon>Basidiomycota</taxon>
        <taxon>Agaricomycotina</taxon>
        <taxon>Agaricomycetes</taxon>
        <taxon>Polyporales</taxon>
        <taxon>Polyporaceae</taxon>
        <taxon>Lentinus</taxon>
    </lineage>
</organism>
<feature type="region of interest" description="Disordered" evidence="1">
    <location>
        <begin position="142"/>
        <end position="163"/>
    </location>
</feature>
<evidence type="ECO:0000256" key="1">
    <source>
        <dbReference type="SAM" id="MobiDB-lite"/>
    </source>
</evidence>
<evidence type="ECO:0000313" key="4">
    <source>
        <dbReference type="Proteomes" id="UP000256964"/>
    </source>
</evidence>
<feature type="chain" id="PRO_5016705962" evidence="2">
    <location>
        <begin position="21"/>
        <end position="333"/>
    </location>
</feature>
<dbReference type="Proteomes" id="UP000256964">
    <property type="component" value="Unassembled WGS sequence"/>
</dbReference>
<dbReference type="EMBL" id="KZ857435">
    <property type="protein sequence ID" value="RDX45614.1"/>
    <property type="molecule type" value="Genomic_DNA"/>
</dbReference>